<keyword evidence="5 10" id="KW-0694">RNA-binding</keyword>
<feature type="domain" description="Tyrosine--tRNA ligase SYY-like C-terminal" evidence="12">
    <location>
        <begin position="328"/>
        <end position="369"/>
    </location>
</feature>
<evidence type="ECO:0000256" key="2">
    <source>
        <dbReference type="ARBA" id="ARBA00022598"/>
    </source>
</evidence>
<evidence type="ECO:0000256" key="10">
    <source>
        <dbReference type="PROSITE-ProRule" id="PRU00182"/>
    </source>
</evidence>
<dbReference type="EC" id="6.1.1.1" evidence="1 9"/>
<dbReference type="SUPFAM" id="SSF55174">
    <property type="entry name" value="Alpha-L RNA-binding motif"/>
    <property type="match status" value="1"/>
</dbReference>
<evidence type="ECO:0000256" key="6">
    <source>
        <dbReference type="ARBA" id="ARBA00022917"/>
    </source>
</evidence>
<dbReference type="InterPro" id="IPR054608">
    <property type="entry name" value="SYY-like_C"/>
</dbReference>
<dbReference type="Gene3D" id="3.40.50.620">
    <property type="entry name" value="HUPs"/>
    <property type="match status" value="1"/>
</dbReference>
<evidence type="ECO:0000256" key="5">
    <source>
        <dbReference type="ARBA" id="ARBA00022884"/>
    </source>
</evidence>
<dbReference type="Proteomes" id="UP000230611">
    <property type="component" value="Unassembled WGS sequence"/>
</dbReference>
<dbReference type="PROSITE" id="PS00178">
    <property type="entry name" value="AA_TRNA_LIGASE_I"/>
    <property type="match status" value="1"/>
</dbReference>
<dbReference type="PROSITE" id="PS50889">
    <property type="entry name" value="S4"/>
    <property type="match status" value="1"/>
</dbReference>
<dbReference type="InterPro" id="IPR001412">
    <property type="entry name" value="aa-tRNA-synth_I_CS"/>
</dbReference>
<keyword evidence="3 11" id="KW-0547">Nucleotide-binding</keyword>
<keyword evidence="7 11" id="KW-0030">Aminoacyl-tRNA synthetase</keyword>
<accession>A0A2M8AJA9</accession>
<dbReference type="InterPro" id="IPR036986">
    <property type="entry name" value="S4_RNA-bd_sf"/>
</dbReference>
<dbReference type="GO" id="GO:0003723">
    <property type="term" value="F:RNA binding"/>
    <property type="evidence" value="ECO:0007669"/>
    <property type="project" value="UniProtKB-KW"/>
</dbReference>
<dbReference type="GO" id="GO:0004831">
    <property type="term" value="F:tyrosine-tRNA ligase activity"/>
    <property type="evidence" value="ECO:0007669"/>
    <property type="project" value="UniProtKB-UniRule"/>
</dbReference>
<dbReference type="PANTHER" id="PTHR11766">
    <property type="entry name" value="TYROSYL-TRNA SYNTHETASE"/>
    <property type="match status" value="1"/>
</dbReference>
<proteinExistence type="inferred from homology"/>
<comment type="caution">
    <text evidence="13">The sequence shown here is derived from an EMBL/GenBank/DDBJ whole genome shotgun (WGS) entry which is preliminary data.</text>
</comment>
<dbReference type="CDD" id="cd00165">
    <property type="entry name" value="S4"/>
    <property type="match status" value="1"/>
</dbReference>
<evidence type="ECO:0000256" key="1">
    <source>
        <dbReference type="ARBA" id="ARBA00013160"/>
    </source>
</evidence>
<evidence type="ECO:0000256" key="3">
    <source>
        <dbReference type="ARBA" id="ARBA00022741"/>
    </source>
</evidence>
<dbReference type="EMBL" id="PFUO01000031">
    <property type="protein sequence ID" value="PJB17632.1"/>
    <property type="molecule type" value="Genomic_DNA"/>
</dbReference>
<evidence type="ECO:0000313" key="14">
    <source>
        <dbReference type="Proteomes" id="UP000230611"/>
    </source>
</evidence>
<evidence type="ECO:0000256" key="7">
    <source>
        <dbReference type="ARBA" id="ARBA00023146"/>
    </source>
</evidence>
<evidence type="ECO:0000256" key="4">
    <source>
        <dbReference type="ARBA" id="ARBA00022840"/>
    </source>
</evidence>
<reference evidence="14" key="1">
    <citation type="submission" date="2017-09" db="EMBL/GenBank/DDBJ databases">
        <title>Depth-based differentiation of microbial function through sediment-hosted aquifers and enrichment of novel symbionts in the deep terrestrial subsurface.</title>
        <authorList>
            <person name="Probst A.J."/>
            <person name="Ladd B."/>
            <person name="Jarett J.K."/>
            <person name="Geller-Mcgrath D.E."/>
            <person name="Sieber C.M.K."/>
            <person name="Emerson J.B."/>
            <person name="Anantharaman K."/>
            <person name="Thomas B.C."/>
            <person name="Malmstrom R."/>
            <person name="Stieglmeier M."/>
            <person name="Klingl A."/>
            <person name="Woyke T."/>
            <person name="Ryan C.M."/>
            <person name="Banfield J.F."/>
        </authorList>
    </citation>
    <scope>NUCLEOTIDE SEQUENCE [LARGE SCALE GENOMIC DNA]</scope>
</reference>
<name>A0A2M8AJA9_9BACT</name>
<dbReference type="InterPro" id="IPR014729">
    <property type="entry name" value="Rossmann-like_a/b/a_fold"/>
</dbReference>
<dbReference type="AlphaFoldDB" id="A0A2M8AJA9"/>
<comment type="catalytic activity">
    <reaction evidence="8">
        <text>tRNA(Tyr) + L-tyrosine + ATP = L-tyrosyl-tRNA(Tyr) + AMP + diphosphate + H(+)</text>
        <dbReference type="Rhea" id="RHEA:10220"/>
        <dbReference type="Rhea" id="RHEA-COMP:9706"/>
        <dbReference type="Rhea" id="RHEA-COMP:9707"/>
        <dbReference type="ChEBI" id="CHEBI:15378"/>
        <dbReference type="ChEBI" id="CHEBI:30616"/>
        <dbReference type="ChEBI" id="CHEBI:33019"/>
        <dbReference type="ChEBI" id="CHEBI:58315"/>
        <dbReference type="ChEBI" id="CHEBI:78442"/>
        <dbReference type="ChEBI" id="CHEBI:78536"/>
        <dbReference type="ChEBI" id="CHEBI:456215"/>
        <dbReference type="EC" id="6.1.1.1"/>
    </reaction>
</comment>
<keyword evidence="2 11" id="KW-0436">Ligase</keyword>
<evidence type="ECO:0000259" key="12">
    <source>
        <dbReference type="Pfam" id="PF22421"/>
    </source>
</evidence>
<keyword evidence="6 11" id="KW-0648">Protein biosynthesis</keyword>
<dbReference type="SUPFAM" id="SSF52374">
    <property type="entry name" value="Nucleotidylyl transferase"/>
    <property type="match status" value="1"/>
</dbReference>
<dbReference type="InterPro" id="IPR002307">
    <property type="entry name" value="Tyr-tRNA-ligase"/>
</dbReference>
<dbReference type="NCBIfam" id="TIGR00234">
    <property type="entry name" value="tyrS"/>
    <property type="match status" value="1"/>
</dbReference>
<gene>
    <name evidence="13" type="ORF">CO116_00650</name>
</gene>
<dbReference type="Pfam" id="PF00579">
    <property type="entry name" value="tRNA-synt_1b"/>
    <property type="match status" value="1"/>
</dbReference>
<dbReference type="InterPro" id="IPR024088">
    <property type="entry name" value="Tyr-tRNA-ligase_bac-type"/>
</dbReference>
<dbReference type="Gene3D" id="1.10.240.10">
    <property type="entry name" value="Tyrosyl-Transfer RNA Synthetase"/>
    <property type="match status" value="1"/>
</dbReference>
<dbReference type="GO" id="GO:0005524">
    <property type="term" value="F:ATP binding"/>
    <property type="evidence" value="ECO:0007669"/>
    <property type="project" value="UniProtKB-KW"/>
</dbReference>
<dbReference type="CDD" id="cd00805">
    <property type="entry name" value="TyrRS_core"/>
    <property type="match status" value="1"/>
</dbReference>
<keyword evidence="4 11" id="KW-0067">ATP-binding</keyword>
<feature type="non-terminal residue" evidence="13">
    <location>
        <position position="373"/>
    </location>
</feature>
<dbReference type="PANTHER" id="PTHR11766:SF1">
    <property type="entry name" value="TYROSINE--TRNA LIGASE"/>
    <property type="match status" value="1"/>
</dbReference>
<dbReference type="GO" id="GO:0006437">
    <property type="term" value="P:tyrosyl-tRNA aminoacylation"/>
    <property type="evidence" value="ECO:0007669"/>
    <property type="project" value="UniProtKB-UniRule"/>
</dbReference>
<evidence type="ECO:0000256" key="8">
    <source>
        <dbReference type="ARBA" id="ARBA00048248"/>
    </source>
</evidence>
<dbReference type="Gene3D" id="3.10.290.10">
    <property type="entry name" value="RNA-binding S4 domain"/>
    <property type="match status" value="1"/>
</dbReference>
<organism evidence="13 14">
    <name type="scientific">Candidatus Falkowbacteria bacterium CG_4_9_14_3_um_filter_38_19</name>
    <dbReference type="NCBI Taxonomy" id="1974559"/>
    <lineage>
        <taxon>Bacteria</taxon>
        <taxon>Candidatus Falkowiibacteriota</taxon>
    </lineage>
</organism>
<sequence length="373" mass="42900">MIITDKQKINELLTRGVENIYPNRETLEKVLLAGKKLRIYNGIDPTGKLHIGHSVVLKKLRQFQDLGHEVIVLIGDFTARIGDPTDKLATRQKLTKEQVKKNAANYKKLIGKILDLKKKPLVRFLHNEKWTNKLKSEDMLELASYFTVSRLLERDMFQNRLKEGKEIHAHEFLYPIFQAYDSVTMDVDLEIGGNDQTFNMLAGRTLMRKMKNKEKFVLATKLLTDPTGKKMGKTEGNMINLDEPAKEMYGKIMSWPDELIGLAFEICTDVPRDELTKIKDELKTGKTNPRDLKMRLAYEITKIYHSEKRAKEAEDYFVKTIQKKEVPEEVRSKKLEVRSMNIVELLVEVKLAGSKGEARRLIEQGGIKIKVGA</sequence>
<evidence type="ECO:0000256" key="9">
    <source>
        <dbReference type="NCBIfam" id="TIGR00234"/>
    </source>
</evidence>
<evidence type="ECO:0000313" key="13">
    <source>
        <dbReference type="EMBL" id="PJB17632.1"/>
    </source>
</evidence>
<evidence type="ECO:0000256" key="11">
    <source>
        <dbReference type="RuleBase" id="RU363036"/>
    </source>
</evidence>
<dbReference type="PRINTS" id="PR01040">
    <property type="entry name" value="TRNASYNTHTYR"/>
</dbReference>
<dbReference type="GO" id="GO:0005829">
    <property type="term" value="C:cytosol"/>
    <property type="evidence" value="ECO:0007669"/>
    <property type="project" value="TreeGrafter"/>
</dbReference>
<protein>
    <recommendedName>
        <fullName evidence="1 9">Tyrosine--tRNA ligase</fullName>
        <ecNumber evidence="1 9">6.1.1.1</ecNumber>
    </recommendedName>
</protein>
<dbReference type="Pfam" id="PF22421">
    <property type="entry name" value="SYY_C-terminal"/>
    <property type="match status" value="1"/>
</dbReference>
<dbReference type="InterPro" id="IPR002305">
    <property type="entry name" value="aa-tRNA-synth_Ic"/>
</dbReference>
<comment type="similarity">
    <text evidence="11">Belongs to the class-I aminoacyl-tRNA synthetase family.</text>
</comment>